<feature type="binding site" evidence="3">
    <location>
        <position position="133"/>
    </location>
    <ligand>
        <name>Zn(2+)</name>
        <dbReference type="ChEBI" id="CHEBI:29105"/>
        <label>2</label>
    </ligand>
</feature>
<dbReference type="InterPro" id="IPR013785">
    <property type="entry name" value="Aldolase_TIM"/>
</dbReference>
<feature type="binding site" evidence="2">
    <location>
        <begin position="226"/>
        <end position="229"/>
    </location>
    <ligand>
        <name>dihydroxyacetone phosphate</name>
        <dbReference type="ChEBI" id="CHEBI:57642"/>
    </ligand>
</feature>
<dbReference type="Gene3D" id="3.20.20.70">
    <property type="entry name" value="Aldolase class I"/>
    <property type="match status" value="1"/>
</dbReference>
<evidence type="ECO:0000256" key="3">
    <source>
        <dbReference type="PIRSR" id="PIRSR001359-3"/>
    </source>
</evidence>
<proteinExistence type="predicted"/>
<feature type="binding site" evidence="2">
    <location>
        <position position="177"/>
    </location>
    <ligand>
        <name>dihydroxyacetone phosphate</name>
        <dbReference type="ChEBI" id="CHEBI:57642"/>
    </ligand>
</feature>
<keyword evidence="4" id="KW-0456">Lyase</keyword>
<feature type="binding site" evidence="3">
    <location>
        <position position="82"/>
    </location>
    <ligand>
        <name>Zn(2+)</name>
        <dbReference type="ChEBI" id="CHEBI:29105"/>
        <label>1</label>
        <note>catalytic</note>
    </ligand>
</feature>
<dbReference type="KEGG" id="cace:CACET_c30670"/>
<dbReference type="InterPro" id="IPR000771">
    <property type="entry name" value="FBA_II"/>
</dbReference>
<dbReference type="GO" id="GO:0008270">
    <property type="term" value="F:zinc ion binding"/>
    <property type="evidence" value="ECO:0007669"/>
    <property type="project" value="InterPro"/>
</dbReference>
<protein>
    <submittedName>
        <fullName evidence="4">FbaA fructose-bisphosphate aldolase, class II</fullName>
        <ecNumber evidence="4">4.1.2.13</ecNumber>
    </submittedName>
</protein>
<keyword evidence="5" id="KW-1185">Reference proteome</keyword>
<dbReference type="OrthoDB" id="9803995at2"/>
<feature type="binding site" evidence="3">
    <location>
        <position position="204"/>
    </location>
    <ligand>
        <name>Zn(2+)</name>
        <dbReference type="ChEBI" id="CHEBI:29105"/>
        <label>1</label>
        <note>catalytic</note>
    </ligand>
</feature>
<feature type="binding site" evidence="3">
    <location>
        <position position="176"/>
    </location>
    <ligand>
        <name>Zn(2+)</name>
        <dbReference type="ChEBI" id="CHEBI:29105"/>
        <label>1</label>
        <note>catalytic</note>
    </ligand>
</feature>
<dbReference type="PANTHER" id="PTHR30304">
    <property type="entry name" value="D-TAGATOSE-1,6-BISPHOSPHATE ALDOLASE"/>
    <property type="match status" value="1"/>
</dbReference>
<feature type="active site" description="Proton donor" evidence="1">
    <location>
        <position position="81"/>
    </location>
</feature>
<dbReference type="EMBL" id="CP009687">
    <property type="protein sequence ID" value="AKL96511.1"/>
    <property type="molecule type" value="Genomic_DNA"/>
</dbReference>
<dbReference type="Proteomes" id="UP000035704">
    <property type="component" value="Chromosome"/>
</dbReference>
<sequence length="277" mass="30273">MIINSKELLTDARKNRKCIAAFNVYNLETIQAVFDASEEVKSSVILAFGESYIKNTSLNVISAIVKEISQKHSVPVVLHLDHCRDIDTIVAAMKVGFTSVMYDGSHLPFEENIKNTKRVVDLAKSYGASVEGELGSLNAEDGGSKEDIVFTDPNKAREYIESTGVDTLAVSVGNVHGLYKGVPNLDFDRLNNIYSEGKIPLVLHGSSGLSIDDLNRAIDIAVAKININTEIALAGSKAVEIALKEGKNVRLETLMVKARENMKATMINYLKICSRNI</sequence>
<feature type="binding site" evidence="2">
    <location>
        <begin position="205"/>
        <end position="207"/>
    </location>
    <ligand>
        <name>dihydroxyacetone phosphate</name>
        <dbReference type="ChEBI" id="CHEBI:57642"/>
    </ligand>
</feature>
<dbReference type="NCBIfam" id="TIGR00167">
    <property type="entry name" value="cbbA"/>
    <property type="match status" value="1"/>
</dbReference>
<keyword evidence="3" id="KW-0479">Metal-binding</keyword>
<evidence type="ECO:0000256" key="1">
    <source>
        <dbReference type="PIRSR" id="PIRSR001359-1"/>
    </source>
</evidence>
<reference evidence="4 5" key="1">
    <citation type="submission" date="2014-10" db="EMBL/GenBank/DDBJ databases">
        <title>Genome sequence of Clostridium aceticum DSM 1496.</title>
        <authorList>
            <person name="Poehlein A."/>
            <person name="Schiel-Bengelsdorf B."/>
            <person name="Gottschalk G."/>
            <person name="Duerre P."/>
            <person name="Daniel R."/>
        </authorList>
    </citation>
    <scope>NUCLEOTIDE SEQUENCE [LARGE SCALE GENOMIC DNA]</scope>
    <source>
        <strain evidence="4 5">DSM 1496</strain>
    </source>
</reference>
<evidence type="ECO:0000256" key="2">
    <source>
        <dbReference type="PIRSR" id="PIRSR001359-2"/>
    </source>
</evidence>
<name>A0A0D8IE06_9CLOT</name>
<gene>
    <name evidence="4" type="ORF">CACET_c30670</name>
</gene>
<accession>A0A0D8IE06</accession>
<dbReference type="GO" id="GO:0005829">
    <property type="term" value="C:cytosol"/>
    <property type="evidence" value="ECO:0007669"/>
    <property type="project" value="TreeGrafter"/>
</dbReference>
<dbReference type="AlphaFoldDB" id="A0A0D8IE06"/>
<comment type="cofactor">
    <cofactor evidence="3">
        <name>Zn(2+)</name>
        <dbReference type="ChEBI" id="CHEBI:29105"/>
    </cofactor>
    <text evidence="3">Binds 2 Zn(2+) ions per subunit. One is catalytic and the other provides a structural contribution.</text>
</comment>
<dbReference type="GO" id="GO:0005975">
    <property type="term" value="P:carbohydrate metabolic process"/>
    <property type="evidence" value="ECO:0007669"/>
    <property type="project" value="InterPro"/>
</dbReference>
<dbReference type="Pfam" id="PF01116">
    <property type="entry name" value="F_bP_aldolase"/>
    <property type="match status" value="1"/>
</dbReference>
<evidence type="ECO:0000313" key="5">
    <source>
        <dbReference type="Proteomes" id="UP000035704"/>
    </source>
</evidence>
<keyword evidence="3" id="KW-0862">Zinc</keyword>
<dbReference type="GO" id="GO:0004332">
    <property type="term" value="F:fructose-bisphosphate aldolase activity"/>
    <property type="evidence" value="ECO:0007669"/>
    <property type="project" value="UniProtKB-EC"/>
</dbReference>
<dbReference type="PANTHER" id="PTHR30304:SF0">
    <property type="entry name" value="D-TAGATOSE-1,6-BISPHOSPHATE ALDOLASE SUBUNIT GATY-RELATED"/>
    <property type="match status" value="1"/>
</dbReference>
<dbReference type="InterPro" id="IPR050246">
    <property type="entry name" value="Class_II_FBP_aldolase"/>
</dbReference>
<organism evidence="4 5">
    <name type="scientific">Clostridium aceticum</name>
    <dbReference type="NCBI Taxonomy" id="84022"/>
    <lineage>
        <taxon>Bacteria</taxon>
        <taxon>Bacillati</taxon>
        <taxon>Bacillota</taxon>
        <taxon>Clostridia</taxon>
        <taxon>Eubacteriales</taxon>
        <taxon>Clostridiaceae</taxon>
        <taxon>Clostridium</taxon>
    </lineage>
</organism>
<feature type="binding site" evidence="3">
    <location>
        <position position="103"/>
    </location>
    <ligand>
        <name>Zn(2+)</name>
        <dbReference type="ChEBI" id="CHEBI:29105"/>
        <label>2</label>
    </ligand>
</feature>
<dbReference type="PIRSF" id="PIRSF001359">
    <property type="entry name" value="F_bP_aldolase_II"/>
    <property type="match status" value="1"/>
</dbReference>
<dbReference type="PATRIC" id="fig|84022.5.peg.3801"/>
<dbReference type="GO" id="GO:0009025">
    <property type="term" value="F:tagatose-bisphosphate aldolase activity"/>
    <property type="evidence" value="ECO:0007669"/>
    <property type="project" value="TreeGrafter"/>
</dbReference>
<evidence type="ECO:0000313" key="4">
    <source>
        <dbReference type="EMBL" id="AKL96511.1"/>
    </source>
</evidence>
<dbReference type="SUPFAM" id="SSF51569">
    <property type="entry name" value="Aldolase"/>
    <property type="match status" value="1"/>
</dbReference>
<dbReference type="EC" id="4.1.2.13" evidence="4"/>
<dbReference type="RefSeq" id="WP_044824556.1">
    <property type="nucleotide sequence ID" value="NZ_CP009687.1"/>
</dbReference>
<dbReference type="CDD" id="cd00947">
    <property type="entry name" value="TBP_aldolase_IIB"/>
    <property type="match status" value="1"/>
</dbReference>
<dbReference type="STRING" id="84022.CACET_c30670"/>